<dbReference type="Gene3D" id="3.30.300.30">
    <property type="match status" value="1"/>
</dbReference>
<dbReference type="InterPro" id="IPR000873">
    <property type="entry name" value="AMP-dep_synth/lig_dom"/>
</dbReference>
<name>A0A5S3V7M1_9GAMM</name>
<dbReference type="Gene3D" id="3.40.50.12780">
    <property type="entry name" value="N-terminal domain of ligase-like"/>
    <property type="match status" value="1"/>
</dbReference>
<dbReference type="OrthoDB" id="9803968at2"/>
<reference evidence="5 6" key="1">
    <citation type="submission" date="2018-01" db="EMBL/GenBank/DDBJ databases">
        <authorList>
            <person name="Paulsen S."/>
            <person name="Gram L.K."/>
        </authorList>
    </citation>
    <scope>NUCLEOTIDE SEQUENCE [LARGE SCALE GENOMIC DNA]</scope>
    <source>
        <strain evidence="3 6">S3790</strain>
        <strain evidence="4 5">S3895</strain>
    </source>
</reference>
<dbReference type="InterPro" id="IPR045851">
    <property type="entry name" value="AMP-bd_C_sf"/>
</dbReference>
<proteinExistence type="predicted"/>
<dbReference type="InterPro" id="IPR025110">
    <property type="entry name" value="AMP-bd_C"/>
</dbReference>
<dbReference type="PROSITE" id="PS00455">
    <property type="entry name" value="AMP_BINDING"/>
    <property type="match status" value="1"/>
</dbReference>
<feature type="domain" description="AMP-binding enzyme C-terminal" evidence="2">
    <location>
        <begin position="425"/>
        <end position="498"/>
    </location>
</feature>
<dbReference type="InterPro" id="IPR020845">
    <property type="entry name" value="AMP-binding_CS"/>
</dbReference>
<dbReference type="AlphaFoldDB" id="A0A5S3V7M1"/>
<dbReference type="Proteomes" id="UP000307164">
    <property type="component" value="Unassembled WGS sequence"/>
</dbReference>
<dbReference type="Proteomes" id="UP000307217">
    <property type="component" value="Unassembled WGS sequence"/>
</dbReference>
<reference evidence="3" key="3">
    <citation type="submission" date="2019-09" db="EMBL/GenBank/DDBJ databases">
        <title>Co-occurence of chitin degradation, pigmentation and bioactivity in marine Pseudoalteromonas.</title>
        <authorList>
            <person name="Sonnenschein E.C."/>
            <person name="Bech P.K."/>
        </authorList>
    </citation>
    <scope>NUCLEOTIDE SEQUENCE</scope>
    <source>
        <strain evidence="3">S3790</strain>
        <strain evidence="5">S3895</strain>
    </source>
</reference>
<keyword evidence="5" id="KW-1185">Reference proteome</keyword>
<evidence type="ECO:0000313" key="3">
    <source>
        <dbReference type="EMBL" id="TMO67563.1"/>
    </source>
</evidence>
<evidence type="ECO:0000259" key="1">
    <source>
        <dbReference type="Pfam" id="PF00501"/>
    </source>
</evidence>
<dbReference type="Pfam" id="PF13193">
    <property type="entry name" value="AMP-binding_C"/>
    <property type="match status" value="1"/>
</dbReference>
<dbReference type="PANTHER" id="PTHR45527">
    <property type="entry name" value="NONRIBOSOMAL PEPTIDE SYNTHETASE"/>
    <property type="match status" value="1"/>
</dbReference>
<reference evidence="6" key="2">
    <citation type="submission" date="2019-06" db="EMBL/GenBank/DDBJ databases">
        <title>Co-occurence of chitin degradation, pigmentation and bioactivity in marine Pseudoalteromonas.</title>
        <authorList>
            <person name="Sonnenschein E.C."/>
            <person name="Bech P.K."/>
        </authorList>
    </citation>
    <scope>NUCLEOTIDE SEQUENCE [LARGE SCALE GENOMIC DNA]</scope>
    <source>
        <strain evidence="6">S3790</strain>
        <strain evidence="4">S3895</strain>
    </source>
</reference>
<organism evidence="3 6">
    <name type="scientific">Pseudoalteromonas aurantia</name>
    <dbReference type="NCBI Taxonomy" id="43654"/>
    <lineage>
        <taxon>Bacteria</taxon>
        <taxon>Pseudomonadati</taxon>
        <taxon>Pseudomonadota</taxon>
        <taxon>Gammaproteobacteria</taxon>
        <taxon>Alteromonadales</taxon>
        <taxon>Pseudoalteromonadaceae</taxon>
        <taxon>Pseudoalteromonas</taxon>
    </lineage>
</organism>
<feature type="domain" description="AMP-dependent synthetase/ligase" evidence="1">
    <location>
        <begin position="14"/>
        <end position="376"/>
    </location>
</feature>
<dbReference type="EMBL" id="PNBW01000062">
    <property type="protein sequence ID" value="TMO73336.1"/>
    <property type="molecule type" value="Genomic_DNA"/>
</dbReference>
<dbReference type="GO" id="GO:0044550">
    <property type="term" value="P:secondary metabolite biosynthetic process"/>
    <property type="evidence" value="ECO:0007669"/>
    <property type="project" value="TreeGrafter"/>
</dbReference>
<accession>A0A5S3V7M1</accession>
<dbReference type="Pfam" id="PF00501">
    <property type="entry name" value="AMP-binding"/>
    <property type="match status" value="1"/>
</dbReference>
<dbReference type="GO" id="GO:0043041">
    <property type="term" value="P:amino acid activation for nonribosomal peptide biosynthetic process"/>
    <property type="evidence" value="ECO:0007669"/>
    <property type="project" value="TreeGrafter"/>
</dbReference>
<evidence type="ECO:0000313" key="5">
    <source>
        <dbReference type="Proteomes" id="UP000307164"/>
    </source>
</evidence>
<comment type="caution">
    <text evidence="3">The sequence shown here is derived from an EMBL/GenBank/DDBJ whole genome shotgun (WGS) entry which is preliminary data.</text>
</comment>
<dbReference type="RefSeq" id="WP_138592364.1">
    <property type="nucleotide sequence ID" value="NZ_PNBW01000062.1"/>
</dbReference>
<sequence length="509" mass="56304">MNNTLPTALHKALFHWAQSQPEQPFLLAEPVCSYQQAANYVSALATVLAPASRTAIWLDKNNHYVLSILAVLSADSAYIPIDAKQPTNRVELILADGKVDTLLVDIAHLQQAQAVLQVFPHIKLITLVDTYETTLELTQFVWPEHINTLHCAPISHSKKNDLAAILFTSGSTGRPKGVQLSLNNLQHFIDWSTQSLSLSKQDRFLNIASFNFDISTFDLFSSLSVGGSLYVAKDDAAKQPLNLATILKEQKISIMYTVPSLLSLMNRIGLWEQAAPLSLTHVIFAGEIMPKPCLQALASSIKNCTFYNFYGPTETNVCLAYQVTDKDIISDAPLPIGSAIGDAQVWMVDENHQQVTLLEGASGELIVKGSCVTKGYCHDAQQQTSHQQHIHHTGDIVQFSNGVYYFLGRRDRMIKAAGYRIELAEIEAKLIQHPDIKEVAVHFCAQSTKIIVTYSPQDSENKPSSLALKAYCAEHLPVYMIPHKFKALAQLPKNANGKIDYPEIAKVDN</sequence>
<dbReference type="GO" id="GO:0031177">
    <property type="term" value="F:phosphopantetheine binding"/>
    <property type="evidence" value="ECO:0007669"/>
    <property type="project" value="TreeGrafter"/>
</dbReference>
<dbReference type="InterPro" id="IPR042099">
    <property type="entry name" value="ANL_N_sf"/>
</dbReference>
<dbReference type="PANTHER" id="PTHR45527:SF1">
    <property type="entry name" value="FATTY ACID SYNTHASE"/>
    <property type="match status" value="1"/>
</dbReference>
<dbReference type="EMBL" id="PNBX01000055">
    <property type="protein sequence ID" value="TMO67563.1"/>
    <property type="molecule type" value="Genomic_DNA"/>
</dbReference>
<evidence type="ECO:0000313" key="4">
    <source>
        <dbReference type="EMBL" id="TMO73336.1"/>
    </source>
</evidence>
<evidence type="ECO:0000259" key="2">
    <source>
        <dbReference type="Pfam" id="PF13193"/>
    </source>
</evidence>
<protein>
    <submittedName>
        <fullName evidence="3">Peptide synthetase</fullName>
    </submittedName>
</protein>
<gene>
    <name evidence="3" type="ORF">CWC19_13560</name>
    <name evidence="4" type="ORF">CWC20_13555</name>
</gene>
<dbReference type="GO" id="GO:0005737">
    <property type="term" value="C:cytoplasm"/>
    <property type="evidence" value="ECO:0007669"/>
    <property type="project" value="TreeGrafter"/>
</dbReference>
<evidence type="ECO:0000313" key="6">
    <source>
        <dbReference type="Proteomes" id="UP000307217"/>
    </source>
</evidence>
<dbReference type="SUPFAM" id="SSF56801">
    <property type="entry name" value="Acetyl-CoA synthetase-like"/>
    <property type="match status" value="1"/>
</dbReference>